<feature type="region of interest" description="Disordered" evidence="1">
    <location>
        <begin position="565"/>
        <end position="587"/>
    </location>
</feature>
<dbReference type="PANTHER" id="PTHR30121">
    <property type="entry name" value="UNCHARACTERIZED PROTEIN YJGR-RELATED"/>
    <property type="match status" value="1"/>
</dbReference>
<feature type="domain" description="Helicase HerA central" evidence="2">
    <location>
        <begin position="139"/>
        <end position="296"/>
    </location>
</feature>
<evidence type="ECO:0000313" key="5">
    <source>
        <dbReference type="Proteomes" id="UP000027395"/>
    </source>
</evidence>
<dbReference type="Pfam" id="PF05872">
    <property type="entry name" value="HerA_C"/>
    <property type="match status" value="1"/>
</dbReference>
<reference evidence="4 5" key="1">
    <citation type="journal article" date="2014" name="Appl. Environ. Microbiol.">
        <title>Elucidation of insertion elements encoded on plasmids and in vitro construction of shuttle vectors from the toxic cyanobacterium Planktothrix.</title>
        <authorList>
            <person name="Christiansen G."/>
            <person name="Goesmann A."/>
            <person name="Kurmayer R."/>
        </authorList>
    </citation>
    <scope>NUCLEOTIDE SEQUENCE [LARGE SCALE GENOMIC DNA]</scope>
    <source>
        <strain evidence="4 5">NIVA-CYA 126/8</strain>
    </source>
</reference>
<evidence type="ECO:0000259" key="2">
    <source>
        <dbReference type="Pfam" id="PF01935"/>
    </source>
</evidence>
<gene>
    <name evidence="4" type="ORF">A19Y_1580</name>
</gene>
<dbReference type="EMBL" id="CM002803">
    <property type="protein sequence ID" value="KEI66599.1"/>
    <property type="molecule type" value="Genomic_DNA"/>
</dbReference>
<feature type="compositionally biased region" description="Low complexity" evidence="1">
    <location>
        <begin position="565"/>
        <end position="578"/>
    </location>
</feature>
<dbReference type="InterPro" id="IPR002789">
    <property type="entry name" value="HerA_central"/>
</dbReference>
<dbReference type="PATRIC" id="fig|388467.6.peg.1513"/>
<dbReference type="InterPro" id="IPR027417">
    <property type="entry name" value="P-loop_NTPase"/>
</dbReference>
<dbReference type="SUPFAM" id="SSF52540">
    <property type="entry name" value="P-loop containing nucleoside triphosphate hydrolases"/>
    <property type="match status" value="1"/>
</dbReference>
<evidence type="ECO:0000259" key="3">
    <source>
        <dbReference type="Pfam" id="PF05872"/>
    </source>
</evidence>
<feature type="region of interest" description="Disordered" evidence="1">
    <location>
        <begin position="358"/>
        <end position="388"/>
    </location>
</feature>
<dbReference type="Gene3D" id="3.40.50.300">
    <property type="entry name" value="P-loop containing nucleotide triphosphate hydrolases"/>
    <property type="match status" value="2"/>
</dbReference>
<dbReference type="PANTHER" id="PTHR30121:SF6">
    <property type="entry name" value="SLR6007 PROTEIN"/>
    <property type="match status" value="1"/>
</dbReference>
<dbReference type="RefSeq" id="WP_042153395.1">
    <property type="nucleotide sequence ID" value="NZ_CM002803.1"/>
</dbReference>
<name>A0A073CE63_PLAA1</name>
<dbReference type="Pfam" id="PF01935">
    <property type="entry name" value="DUF87"/>
    <property type="match status" value="1"/>
</dbReference>
<keyword evidence="5" id="KW-1185">Reference proteome</keyword>
<organism evidence="4 5">
    <name type="scientific">Planktothrix agardhii (strain NIVA-CYA 126/8)</name>
    <dbReference type="NCBI Taxonomy" id="388467"/>
    <lineage>
        <taxon>Bacteria</taxon>
        <taxon>Bacillati</taxon>
        <taxon>Cyanobacteriota</taxon>
        <taxon>Cyanophyceae</taxon>
        <taxon>Oscillatoriophycideae</taxon>
        <taxon>Oscillatoriales</taxon>
        <taxon>Microcoleaceae</taxon>
        <taxon>Planktothrix</taxon>
    </lineage>
</organism>
<evidence type="ECO:0000313" key="4">
    <source>
        <dbReference type="EMBL" id="KEI66599.1"/>
    </source>
</evidence>
<accession>A0A073CE63</accession>
<dbReference type="eggNOG" id="COG0433">
    <property type="taxonomic scope" value="Bacteria"/>
</dbReference>
<evidence type="ECO:0000256" key="1">
    <source>
        <dbReference type="SAM" id="MobiDB-lite"/>
    </source>
</evidence>
<dbReference type="InterPro" id="IPR033186">
    <property type="entry name" value="HerA_C"/>
</dbReference>
<dbReference type="STRING" id="388467.A19Y_1580"/>
<feature type="domain" description="Helicase HerA-like C-terminal" evidence="3">
    <location>
        <begin position="419"/>
        <end position="548"/>
    </location>
</feature>
<dbReference type="HOGENOM" id="CLU_464476_0_0_3"/>
<proteinExistence type="predicted"/>
<sequence>MTLIQIPDTINSDLSLICGYTFNQPELSANDFVIVEDRASHRNYFGQVVGPQANLNRSALGPQDNATINAFEQLEQNNYTREVVVREVYFYQVNLIKDITQDPPSSVRRRPQIGSIARQATEDEIIRYLNLPPADERYRIGQIIDSNIGIYINPRTLFYQSLIAGATGSGKTNSCANYIRAALQMGFAVIIYDHKPDYQHINRPNQDATDILNRNGQIEQDTTWIEGINADYYYLGDESSAFQGTPIAIPASEFDPAVLAAVMYYPPNETNSREEFETLLEEFDDERHADQNGNEPVIWTLGDFFQWVTSYNPQSPNAPWQPPEHARERLGGRQASTYKAMVSKMLRRNRRPAWVDGGLPIRPIANPSGTRGRRPSPSAAVFGQDQTPQQPQWFDPTNLLQPGRALVIRVGQAGGGRDYGLFLNYMLKRVYDLKEQRQITFPVLHHIDEAQDLFNGSKQFASAIGNVLSEGVRKGRSRQIAFTIAVQSAAQIPDDILNNLNTRIIHRHNRASEAQRALEKAADAQISMTKNFGPGEALVDLFGASAVVNARMRLSPFQLTTEELLQQQEQQQAASQSQRQRRGSQTR</sequence>
<dbReference type="Proteomes" id="UP000027395">
    <property type="component" value="Chromosome"/>
</dbReference>
<dbReference type="AlphaFoldDB" id="A0A073CE63"/>
<dbReference type="InterPro" id="IPR051162">
    <property type="entry name" value="T4SS_component"/>
</dbReference>
<protein>
    <recommendedName>
        <fullName evidence="6">Helicase HerA central domain-containing protein</fullName>
    </recommendedName>
</protein>
<evidence type="ECO:0008006" key="6">
    <source>
        <dbReference type="Google" id="ProtNLM"/>
    </source>
</evidence>